<dbReference type="Pfam" id="PF08532">
    <property type="entry name" value="Glyco_hydro_42M"/>
    <property type="match status" value="1"/>
</dbReference>
<dbReference type="InterPro" id="IPR013780">
    <property type="entry name" value="Glyco_hydro_b"/>
</dbReference>
<dbReference type="CDD" id="cd03143">
    <property type="entry name" value="A4_beta-galactosidase_middle_domain"/>
    <property type="match status" value="1"/>
</dbReference>
<evidence type="ECO:0000256" key="3">
    <source>
        <dbReference type="ARBA" id="ARBA00012756"/>
    </source>
</evidence>
<dbReference type="Gene3D" id="3.20.20.80">
    <property type="entry name" value="Glycosidases"/>
    <property type="match status" value="1"/>
</dbReference>
<keyword evidence="7" id="KW-0326">Glycosidase</keyword>
<dbReference type="GO" id="GO:0046872">
    <property type="term" value="F:metal ion binding"/>
    <property type="evidence" value="ECO:0007669"/>
    <property type="project" value="UniProtKB-KW"/>
</dbReference>
<organism evidence="10 11">
    <name type="scientific">Halalkalicoccus tibetensis</name>
    <dbReference type="NCBI Taxonomy" id="175632"/>
    <lineage>
        <taxon>Archaea</taxon>
        <taxon>Methanobacteriati</taxon>
        <taxon>Methanobacteriota</taxon>
        <taxon>Stenosarchaea group</taxon>
        <taxon>Halobacteria</taxon>
        <taxon>Halobacteriales</taxon>
        <taxon>Halococcaceae</taxon>
        <taxon>Halalkalicoccus</taxon>
    </lineage>
</organism>
<dbReference type="AlphaFoldDB" id="A0ABD5V6W0"/>
<dbReference type="InterPro" id="IPR013529">
    <property type="entry name" value="Glyco_hydro_42_N"/>
</dbReference>
<dbReference type="PANTHER" id="PTHR36447:SF2">
    <property type="entry name" value="BETA-GALACTOSIDASE YESZ"/>
    <property type="match status" value="1"/>
</dbReference>
<dbReference type="SUPFAM" id="SSF51011">
    <property type="entry name" value="Glycosyl hydrolase domain"/>
    <property type="match status" value="1"/>
</dbReference>
<dbReference type="RefSeq" id="WP_340605176.1">
    <property type="nucleotide sequence ID" value="NZ_JBBMXV010000004.1"/>
</dbReference>
<feature type="domain" description="Glycoside hydrolase family 42 N-terminal" evidence="8">
    <location>
        <begin position="6"/>
        <end position="387"/>
    </location>
</feature>
<dbReference type="Gene3D" id="3.40.50.880">
    <property type="match status" value="1"/>
</dbReference>
<comment type="similarity">
    <text evidence="2">Belongs to the glycosyl hydrolase 42 family.</text>
</comment>
<evidence type="ECO:0000313" key="10">
    <source>
        <dbReference type="EMBL" id="MFC6906606.1"/>
    </source>
</evidence>
<dbReference type="SUPFAM" id="SSF52317">
    <property type="entry name" value="Class I glutamine amidotransferase-like"/>
    <property type="match status" value="1"/>
</dbReference>
<comment type="caution">
    <text evidence="10">The sequence shown here is derived from an EMBL/GenBank/DDBJ whole genome shotgun (WGS) entry which is preliminary data.</text>
</comment>
<name>A0ABD5V6W0_9EURY</name>
<comment type="catalytic activity">
    <reaction evidence="1">
        <text>Hydrolysis of terminal non-reducing beta-D-galactose residues in beta-D-galactosides.</text>
        <dbReference type="EC" id="3.2.1.23"/>
    </reaction>
</comment>
<keyword evidence="11" id="KW-1185">Reference proteome</keyword>
<evidence type="ECO:0000256" key="6">
    <source>
        <dbReference type="ARBA" id="ARBA00022833"/>
    </source>
</evidence>
<accession>A0ABD5V6W0</accession>
<keyword evidence="5" id="KW-0378">Hydrolase</keyword>
<evidence type="ECO:0000313" key="11">
    <source>
        <dbReference type="Proteomes" id="UP001596312"/>
    </source>
</evidence>
<proteinExistence type="inferred from homology"/>
<dbReference type="GO" id="GO:0004565">
    <property type="term" value="F:beta-galactosidase activity"/>
    <property type="evidence" value="ECO:0007669"/>
    <property type="project" value="UniProtKB-EC"/>
</dbReference>
<dbReference type="EC" id="3.2.1.23" evidence="3"/>
<evidence type="ECO:0000256" key="1">
    <source>
        <dbReference type="ARBA" id="ARBA00001412"/>
    </source>
</evidence>
<dbReference type="InterPro" id="IPR003476">
    <property type="entry name" value="Glyco_hydro_42"/>
</dbReference>
<evidence type="ECO:0000256" key="7">
    <source>
        <dbReference type="ARBA" id="ARBA00023295"/>
    </source>
</evidence>
<reference evidence="10 11" key="1">
    <citation type="journal article" date="2019" name="Int. J. Syst. Evol. Microbiol.">
        <title>The Global Catalogue of Microorganisms (GCM) 10K type strain sequencing project: providing services to taxonomists for standard genome sequencing and annotation.</title>
        <authorList>
            <consortium name="The Broad Institute Genomics Platform"/>
            <consortium name="The Broad Institute Genome Sequencing Center for Infectious Disease"/>
            <person name="Wu L."/>
            <person name="Ma J."/>
        </authorList>
    </citation>
    <scope>NUCLEOTIDE SEQUENCE [LARGE SCALE GENOMIC DNA]</scope>
    <source>
        <strain evidence="10 11">CGMCC 1.3240</strain>
    </source>
</reference>
<keyword evidence="4" id="KW-0479">Metal-binding</keyword>
<evidence type="ECO:0000259" key="9">
    <source>
        <dbReference type="Pfam" id="PF08532"/>
    </source>
</evidence>
<dbReference type="Proteomes" id="UP001596312">
    <property type="component" value="Unassembled WGS sequence"/>
</dbReference>
<dbReference type="Gene3D" id="2.60.40.1180">
    <property type="entry name" value="Golgi alpha-mannosidase II"/>
    <property type="match status" value="1"/>
</dbReference>
<dbReference type="InterPro" id="IPR013738">
    <property type="entry name" value="Beta_galactosidase_Trimer"/>
</dbReference>
<dbReference type="PIRSF" id="PIRSF001084">
    <property type="entry name" value="B-galactosidase"/>
    <property type="match status" value="1"/>
</dbReference>
<evidence type="ECO:0000256" key="5">
    <source>
        <dbReference type="ARBA" id="ARBA00022801"/>
    </source>
</evidence>
<evidence type="ECO:0000259" key="8">
    <source>
        <dbReference type="Pfam" id="PF02449"/>
    </source>
</evidence>
<feature type="domain" description="Beta-galactosidase trimerisation" evidence="9">
    <location>
        <begin position="397"/>
        <end position="600"/>
    </location>
</feature>
<dbReference type="SUPFAM" id="SSF51445">
    <property type="entry name" value="(Trans)glycosidases"/>
    <property type="match status" value="1"/>
</dbReference>
<evidence type="ECO:0000256" key="2">
    <source>
        <dbReference type="ARBA" id="ARBA00005940"/>
    </source>
</evidence>
<evidence type="ECO:0000256" key="4">
    <source>
        <dbReference type="ARBA" id="ARBA00022723"/>
    </source>
</evidence>
<keyword evidence="6" id="KW-0862">Zinc</keyword>
<dbReference type="InterPro" id="IPR029062">
    <property type="entry name" value="Class_I_gatase-like"/>
</dbReference>
<gene>
    <name evidence="10" type="ORF">ACFQGH_15530</name>
</gene>
<dbReference type="Pfam" id="PF02449">
    <property type="entry name" value="Glyco_hydro_42"/>
    <property type="match status" value="1"/>
</dbReference>
<dbReference type="InterPro" id="IPR017853">
    <property type="entry name" value="GH"/>
</dbReference>
<protein>
    <recommendedName>
        <fullName evidence="3">beta-galactosidase</fullName>
        <ecNumber evidence="3">3.2.1.23</ecNumber>
    </recommendedName>
</protein>
<dbReference type="EMBL" id="JBHSXQ010000004">
    <property type="protein sequence ID" value="MFC6906606.1"/>
    <property type="molecule type" value="Genomic_DNA"/>
</dbReference>
<dbReference type="PANTHER" id="PTHR36447">
    <property type="entry name" value="BETA-GALACTOSIDASE GANA"/>
    <property type="match status" value="1"/>
</dbReference>
<sequence length="667" mass="74489">MSLGVCYFPEHWPSERWEADVRRMADLGLEHVRMAEFSWSELEPKRGEFEFGWLETALDHIDERGMEAVLCTPTATPPRWLVDEHPGMLQEEPDGTTRQFGSRRHYCFNSPAYAEETDRIVTRMAERFADHPAVAGWQTDNEFGCHGTVRCYCEDCSAAFSEWLRERYGDVDALNDAWGTAFWSQRYNDFEQVEPPRHTVAEHHPSLLLDYARFASDSVVDYNDRQVELLRAANDDWFVTHNFMGHFSALDSYDVSESLDFASWDSYPTGHSQREGDDPAVEDLLVGDPDVIGLNHDLYRSVTDEPFWVMEQQPGDVNWPPYSTQPADGAMRLWAHHAVAHGADVVSYFRWRRCRFGQEQYHAGLLKADGTPDRGHDEAARAADELGSLPGLDGNEASVALLHEYDNLWALEAQPHAPEFDYWDHLETYYRALRARGVAVDVVPPTRDLEPYAAVVAPTLHLVDDDVAARLGTYVEGGGELLLTMRSGVKDRANALLNEPAPGPLSGLVGATVEDWGTPHPEMERELRYDGDPFEYRVWNERLSTDAALAVGEYRTGRAAGHPAITANAVGDGHARYCGVWPGDSLADAIVSDLLADAGVPATAEPLPPRVRVVERDGLTWVTNFSDRELLVKPPDGASMLQGSETVPGYGLAVVDAPLTDVGVEHR</sequence>